<dbReference type="Proteomes" id="UP001163046">
    <property type="component" value="Unassembled WGS sequence"/>
</dbReference>
<proteinExistence type="predicted"/>
<dbReference type="EMBL" id="MU826835">
    <property type="protein sequence ID" value="KAJ7372659.1"/>
    <property type="molecule type" value="Genomic_DNA"/>
</dbReference>
<dbReference type="AlphaFoldDB" id="A0A9X0CT88"/>
<comment type="caution">
    <text evidence="1">The sequence shown here is derived from an EMBL/GenBank/DDBJ whole genome shotgun (WGS) entry which is preliminary data.</text>
</comment>
<accession>A0A9X0CT88</accession>
<keyword evidence="2" id="KW-1185">Reference proteome</keyword>
<protein>
    <submittedName>
        <fullName evidence="1">Uncharacterized protein</fullName>
    </submittedName>
</protein>
<reference evidence="1" key="1">
    <citation type="submission" date="2023-01" db="EMBL/GenBank/DDBJ databases">
        <title>Genome assembly of the deep-sea coral Lophelia pertusa.</title>
        <authorList>
            <person name="Herrera S."/>
            <person name="Cordes E."/>
        </authorList>
    </citation>
    <scope>NUCLEOTIDE SEQUENCE</scope>
    <source>
        <strain evidence="1">USNM1676648</strain>
        <tissue evidence="1">Polyp</tissue>
    </source>
</reference>
<sequence>GGQYNYGQPQGYQQQPQSPYGPPLLHLNILLVIQGGGEVVQPLLLGLIQCFGNGSRQWIKTDLGK</sequence>
<evidence type="ECO:0000313" key="2">
    <source>
        <dbReference type="Proteomes" id="UP001163046"/>
    </source>
</evidence>
<evidence type="ECO:0000313" key="1">
    <source>
        <dbReference type="EMBL" id="KAJ7372659.1"/>
    </source>
</evidence>
<organism evidence="1 2">
    <name type="scientific">Desmophyllum pertusum</name>
    <dbReference type="NCBI Taxonomy" id="174260"/>
    <lineage>
        <taxon>Eukaryota</taxon>
        <taxon>Metazoa</taxon>
        <taxon>Cnidaria</taxon>
        <taxon>Anthozoa</taxon>
        <taxon>Hexacorallia</taxon>
        <taxon>Scleractinia</taxon>
        <taxon>Caryophylliina</taxon>
        <taxon>Caryophylliidae</taxon>
        <taxon>Desmophyllum</taxon>
    </lineage>
</organism>
<feature type="non-terminal residue" evidence="1">
    <location>
        <position position="65"/>
    </location>
</feature>
<gene>
    <name evidence="1" type="ORF">OS493_017931</name>
</gene>
<name>A0A9X0CT88_9CNID</name>